<proteinExistence type="predicted"/>
<dbReference type="Proteomes" id="UP000248741">
    <property type="component" value="Chromosome 1"/>
</dbReference>
<feature type="region of interest" description="Disordered" evidence="1">
    <location>
        <begin position="1"/>
        <end position="20"/>
    </location>
</feature>
<dbReference type="EMBL" id="LS483400">
    <property type="protein sequence ID" value="SQG50429.1"/>
    <property type="molecule type" value="Genomic_DNA"/>
</dbReference>
<evidence type="ECO:0000313" key="2">
    <source>
        <dbReference type="EMBL" id="SQG50429.1"/>
    </source>
</evidence>
<keyword evidence="2" id="KW-0808">Transferase</keyword>
<protein>
    <submittedName>
        <fullName evidence="2">TrmA family RNA methyltransferase</fullName>
    </submittedName>
</protein>
<dbReference type="AlphaFoldDB" id="A0ABD7MRN0"/>
<evidence type="ECO:0000256" key="1">
    <source>
        <dbReference type="SAM" id="MobiDB-lite"/>
    </source>
</evidence>
<dbReference type="GO" id="GO:0032259">
    <property type="term" value="P:methylation"/>
    <property type="evidence" value="ECO:0007669"/>
    <property type="project" value="UniProtKB-KW"/>
</dbReference>
<name>A0ABD7MRN0_CORUL</name>
<organism evidence="2 3">
    <name type="scientific">Corynebacterium ulcerans</name>
    <dbReference type="NCBI Taxonomy" id="65058"/>
    <lineage>
        <taxon>Bacteria</taxon>
        <taxon>Bacillati</taxon>
        <taxon>Actinomycetota</taxon>
        <taxon>Actinomycetes</taxon>
        <taxon>Mycobacteriales</taxon>
        <taxon>Corynebacteriaceae</taxon>
        <taxon>Corynebacterium</taxon>
    </lineage>
</organism>
<evidence type="ECO:0000313" key="3">
    <source>
        <dbReference type="Proteomes" id="UP000248741"/>
    </source>
</evidence>
<accession>A0ABD7MRN0</accession>
<dbReference type="GO" id="GO:0008168">
    <property type="term" value="F:methyltransferase activity"/>
    <property type="evidence" value="ECO:0007669"/>
    <property type="project" value="UniProtKB-KW"/>
</dbReference>
<reference evidence="2 3" key="1">
    <citation type="submission" date="2018-06" db="EMBL/GenBank/DDBJ databases">
        <authorList>
            <consortium name="Pathogen Informatics"/>
            <person name="Doyle S."/>
        </authorList>
    </citation>
    <scope>NUCLEOTIDE SEQUENCE [LARGE SCALE GENOMIC DNA]</scope>
    <source>
        <strain evidence="2 3">NCTC7908</strain>
    </source>
</reference>
<keyword evidence="2" id="KW-0489">Methyltransferase</keyword>
<gene>
    <name evidence="2" type="primary">trmA_1</name>
    <name evidence="2" type="ORF">NCTC7908_00586</name>
</gene>
<sequence length="39" mass="4119">MTETAAGIPEGSNVTLHKGTKVELTIERSAHGGRRNSLV</sequence>